<dbReference type="AlphaFoldDB" id="A0A6A6DL36"/>
<dbReference type="EMBL" id="ML994659">
    <property type="protein sequence ID" value="KAF2180224.1"/>
    <property type="molecule type" value="Genomic_DNA"/>
</dbReference>
<organism evidence="2 3">
    <name type="scientific">Zopfia rhizophila CBS 207.26</name>
    <dbReference type="NCBI Taxonomy" id="1314779"/>
    <lineage>
        <taxon>Eukaryota</taxon>
        <taxon>Fungi</taxon>
        <taxon>Dikarya</taxon>
        <taxon>Ascomycota</taxon>
        <taxon>Pezizomycotina</taxon>
        <taxon>Dothideomycetes</taxon>
        <taxon>Dothideomycetes incertae sedis</taxon>
        <taxon>Zopfiaceae</taxon>
        <taxon>Zopfia</taxon>
    </lineage>
</organism>
<dbReference type="Proteomes" id="UP000800200">
    <property type="component" value="Unassembled WGS sequence"/>
</dbReference>
<evidence type="ECO:0000256" key="1">
    <source>
        <dbReference type="SAM" id="MobiDB-lite"/>
    </source>
</evidence>
<gene>
    <name evidence="2" type="ORF">K469DRAFT_693381</name>
</gene>
<evidence type="ECO:0000313" key="3">
    <source>
        <dbReference type="Proteomes" id="UP000800200"/>
    </source>
</evidence>
<protein>
    <submittedName>
        <fullName evidence="2">Uncharacterized protein</fullName>
    </submittedName>
</protein>
<sequence>MDKSPITNHLMGNCQNGNHAMKSRPKTNRTMAVRNCPRANHLMTMENRPMAVKKKYDKKKKDTTVDFSLEERFDAPKFDFTTGETSNVTEKCKVGGDIRGAVDFWMGLRIRLWAGLTTSFGLLIDTSWLKTPEIHPGMSDLHWKTALWRYYVDKSTTALASGSKVCRKS</sequence>
<reference evidence="2" key="1">
    <citation type="journal article" date="2020" name="Stud. Mycol.">
        <title>101 Dothideomycetes genomes: a test case for predicting lifestyles and emergence of pathogens.</title>
        <authorList>
            <person name="Haridas S."/>
            <person name="Albert R."/>
            <person name="Binder M."/>
            <person name="Bloem J."/>
            <person name="Labutti K."/>
            <person name="Salamov A."/>
            <person name="Andreopoulos B."/>
            <person name="Baker S."/>
            <person name="Barry K."/>
            <person name="Bills G."/>
            <person name="Bluhm B."/>
            <person name="Cannon C."/>
            <person name="Castanera R."/>
            <person name="Culley D."/>
            <person name="Daum C."/>
            <person name="Ezra D."/>
            <person name="Gonzalez J."/>
            <person name="Henrissat B."/>
            <person name="Kuo A."/>
            <person name="Liang C."/>
            <person name="Lipzen A."/>
            <person name="Lutzoni F."/>
            <person name="Magnuson J."/>
            <person name="Mondo S."/>
            <person name="Nolan M."/>
            <person name="Ohm R."/>
            <person name="Pangilinan J."/>
            <person name="Park H.-J."/>
            <person name="Ramirez L."/>
            <person name="Alfaro M."/>
            <person name="Sun H."/>
            <person name="Tritt A."/>
            <person name="Yoshinaga Y."/>
            <person name="Zwiers L.-H."/>
            <person name="Turgeon B."/>
            <person name="Goodwin S."/>
            <person name="Spatafora J."/>
            <person name="Crous P."/>
            <person name="Grigoriev I."/>
        </authorList>
    </citation>
    <scope>NUCLEOTIDE SEQUENCE</scope>
    <source>
        <strain evidence="2">CBS 207.26</strain>
    </source>
</reference>
<keyword evidence="3" id="KW-1185">Reference proteome</keyword>
<name>A0A6A6DL36_9PEZI</name>
<proteinExistence type="predicted"/>
<evidence type="ECO:0000313" key="2">
    <source>
        <dbReference type="EMBL" id="KAF2180224.1"/>
    </source>
</evidence>
<accession>A0A6A6DL36</accession>
<feature type="region of interest" description="Disordered" evidence="1">
    <location>
        <begin position="1"/>
        <end position="23"/>
    </location>
</feature>